<dbReference type="Proteomes" id="UP001429601">
    <property type="component" value="Unassembled WGS sequence"/>
</dbReference>
<dbReference type="InterPro" id="IPR004010">
    <property type="entry name" value="Double_Cache_2"/>
</dbReference>
<dbReference type="Pfam" id="PF08269">
    <property type="entry name" value="dCache_2"/>
    <property type="match status" value="1"/>
</dbReference>
<evidence type="ECO:0000313" key="13">
    <source>
        <dbReference type="EMBL" id="NID06210.1"/>
    </source>
</evidence>
<sequence>MSAVTNWFGRTRLNTRVWMVMTVVVLGLVAQTVMSGVESRRMQMQRLQESLAQHVAAAVAIADSFRVRAEKGEMSMDKARAEALQDIEAMRWDNGSGYVFAFDSDLRMRLHPLRHGDIGKDIRNDVDGKGFHHYEAMLEANRKDGHGMTRYTQIMPKTNELRDKISYSTWYKPWDLHFVSGAYFQQIDASFEAQLKSNLLQSGLIALLALFIVWFSMSSIRATLGGEPRDAMAIASRIAGGDLRADTSAAYAPESVLGSLERMRGTLASIVTEVQEGAHVVSTTSGEIARGNDDLSQRTQEQASSLEETAASMEEMTATVRQNADNALAADRLSRHARGEAEKGGAVVAQAMDAMQQIGDSSRRIGDIVGLIDDIAFQTNLLALNAAVEAARAGEQGRGFAVVAAEVRRLAQSSAAASREIKGLIHESGERVEAGTALVQQSSLALRDIVDSVKKVTDIVAEIAAASAEQSSGVDQVNLAIAQIDQVTQENAALVEEAAAAAKSMQDQAASLHDQVAFFTVDDDGKARQARTASERTTHDLKFGQRSVDTRKTADADAWAEFA</sequence>
<evidence type="ECO:0000256" key="11">
    <source>
        <dbReference type="SAM" id="Phobius"/>
    </source>
</evidence>
<evidence type="ECO:0000256" key="10">
    <source>
        <dbReference type="SAM" id="Coils"/>
    </source>
</evidence>
<evidence type="ECO:0000256" key="8">
    <source>
        <dbReference type="ARBA" id="ARBA00029447"/>
    </source>
</evidence>
<evidence type="ECO:0000256" key="9">
    <source>
        <dbReference type="PROSITE-ProRule" id="PRU00284"/>
    </source>
</evidence>
<dbReference type="InterPro" id="IPR033480">
    <property type="entry name" value="sCache_2"/>
</dbReference>
<keyword evidence="7 9" id="KW-0807">Transducer</keyword>
<dbReference type="PANTHER" id="PTHR43531:SF14">
    <property type="entry name" value="METHYL-ACCEPTING CHEMOTAXIS PROTEIN I-RELATED"/>
    <property type="match status" value="1"/>
</dbReference>
<keyword evidence="10" id="KW-0175">Coiled coil</keyword>
<keyword evidence="3" id="KW-0488">Methylation</keyword>
<dbReference type="Gene3D" id="3.30.450.20">
    <property type="entry name" value="PAS domain"/>
    <property type="match status" value="1"/>
</dbReference>
<evidence type="ECO:0000256" key="5">
    <source>
        <dbReference type="ARBA" id="ARBA00022989"/>
    </source>
</evidence>
<dbReference type="PANTHER" id="PTHR43531">
    <property type="entry name" value="PROTEIN ICFG"/>
    <property type="match status" value="1"/>
</dbReference>
<evidence type="ECO:0000256" key="7">
    <source>
        <dbReference type="ARBA" id="ARBA00023224"/>
    </source>
</evidence>
<evidence type="ECO:0000313" key="14">
    <source>
        <dbReference type="Proteomes" id="UP001429601"/>
    </source>
</evidence>
<evidence type="ECO:0000259" key="12">
    <source>
        <dbReference type="PROSITE" id="PS50111"/>
    </source>
</evidence>
<name>A0ABX0Q6Y9_9GAMM</name>
<dbReference type="SMART" id="SM01049">
    <property type="entry name" value="Cache_2"/>
    <property type="match status" value="1"/>
</dbReference>
<protein>
    <submittedName>
        <fullName evidence="13">Chemotaxis protein</fullName>
    </submittedName>
</protein>
<dbReference type="InterPro" id="IPR004090">
    <property type="entry name" value="Chemotax_Me-accpt_rcpt"/>
</dbReference>
<dbReference type="SUPFAM" id="SSF58104">
    <property type="entry name" value="Methyl-accepting chemotaxis protein (MCP) signaling domain"/>
    <property type="match status" value="1"/>
</dbReference>
<accession>A0ABX0Q6Y9</accession>
<comment type="similarity">
    <text evidence="8">Belongs to the methyl-accepting chemotaxis (MCP) protein family.</text>
</comment>
<dbReference type="RefSeq" id="WP_167128226.1">
    <property type="nucleotide sequence ID" value="NZ_JAAQQR010000007.1"/>
</dbReference>
<dbReference type="PRINTS" id="PR00260">
    <property type="entry name" value="CHEMTRNSDUCR"/>
</dbReference>
<reference evidence="13 14" key="1">
    <citation type="journal article" date="2011" name="Curr. Microbiol.">
        <title>Luteibacter jiangsuensis sp. nov.: a methamidophos-degrading bacterium isolated from a methamidophos-manufacturing factory.</title>
        <authorList>
            <person name="Wang L."/>
            <person name="Wang G.L."/>
            <person name="Li S.P."/>
            <person name="Jiang J.D."/>
        </authorList>
    </citation>
    <scope>NUCLEOTIDE SEQUENCE [LARGE SCALE GENOMIC DNA]</scope>
    <source>
        <strain evidence="13 14">CGMCC 1.10133</strain>
    </source>
</reference>
<dbReference type="Pfam" id="PF00015">
    <property type="entry name" value="MCPsignal"/>
    <property type="match status" value="1"/>
</dbReference>
<feature type="coiled-coil region" evidence="10">
    <location>
        <begin position="477"/>
        <end position="515"/>
    </location>
</feature>
<keyword evidence="5 11" id="KW-1133">Transmembrane helix</keyword>
<dbReference type="PROSITE" id="PS50111">
    <property type="entry name" value="CHEMOTAXIS_TRANSDUC_2"/>
    <property type="match status" value="1"/>
</dbReference>
<evidence type="ECO:0000256" key="2">
    <source>
        <dbReference type="ARBA" id="ARBA00022475"/>
    </source>
</evidence>
<feature type="transmembrane region" description="Helical" evidence="11">
    <location>
        <begin position="199"/>
        <end position="217"/>
    </location>
</feature>
<dbReference type="InterPro" id="IPR004089">
    <property type="entry name" value="MCPsignal_dom"/>
</dbReference>
<comment type="caution">
    <text evidence="13">The sequence shown here is derived from an EMBL/GenBank/DDBJ whole genome shotgun (WGS) entry which is preliminary data.</text>
</comment>
<evidence type="ECO:0000256" key="3">
    <source>
        <dbReference type="ARBA" id="ARBA00022481"/>
    </source>
</evidence>
<feature type="transmembrane region" description="Helical" evidence="11">
    <location>
        <begin position="17"/>
        <end position="37"/>
    </location>
</feature>
<evidence type="ECO:0000256" key="4">
    <source>
        <dbReference type="ARBA" id="ARBA00022692"/>
    </source>
</evidence>
<keyword evidence="4 11" id="KW-0812">Transmembrane</keyword>
<dbReference type="EMBL" id="JAAQQR010000007">
    <property type="protein sequence ID" value="NID06210.1"/>
    <property type="molecule type" value="Genomic_DNA"/>
</dbReference>
<keyword evidence="14" id="KW-1185">Reference proteome</keyword>
<evidence type="ECO:0000256" key="1">
    <source>
        <dbReference type="ARBA" id="ARBA00004651"/>
    </source>
</evidence>
<dbReference type="Gene3D" id="1.10.287.950">
    <property type="entry name" value="Methyl-accepting chemotaxis protein"/>
    <property type="match status" value="1"/>
</dbReference>
<keyword evidence="6 11" id="KW-0472">Membrane</keyword>
<gene>
    <name evidence="13" type="ORF">HBF26_15050</name>
</gene>
<dbReference type="CDD" id="cd11386">
    <property type="entry name" value="MCP_signal"/>
    <property type="match status" value="1"/>
</dbReference>
<dbReference type="InterPro" id="IPR051310">
    <property type="entry name" value="MCP_chemotaxis"/>
</dbReference>
<organism evidence="13 14">
    <name type="scientific">Luteibacter jiangsuensis</name>
    <dbReference type="NCBI Taxonomy" id="637577"/>
    <lineage>
        <taxon>Bacteria</taxon>
        <taxon>Pseudomonadati</taxon>
        <taxon>Pseudomonadota</taxon>
        <taxon>Gammaproteobacteria</taxon>
        <taxon>Lysobacterales</taxon>
        <taxon>Rhodanobacteraceae</taxon>
        <taxon>Luteibacter</taxon>
    </lineage>
</organism>
<keyword evidence="2" id="KW-1003">Cell membrane</keyword>
<feature type="domain" description="Methyl-accepting transducer" evidence="12">
    <location>
        <begin position="277"/>
        <end position="506"/>
    </location>
</feature>
<proteinExistence type="inferred from homology"/>
<dbReference type="SMART" id="SM00283">
    <property type="entry name" value="MA"/>
    <property type="match status" value="1"/>
</dbReference>
<comment type="subcellular location">
    <subcellularLocation>
        <location evidence="1">Cell membrane</location>
        <topology evidence="1">Multi-pass membrane protein</topology>
    </subcellularLocation>
</comment>
<evidence type="ECO:0000256" key="6">
    <source>
        <dbReference type="ARBA" id="ARBA00023136"/>
    </source>
</evidence>